<dbReference type="EMBL" id="NGFP01000036">
    <property type="protein sequence ID" value="OUC97514.1"/>
    <property type="molecule type" value="Genomic_DNA"/>
</dbReference>
<protein>
    <submittedName>
        <fullName evidence="1">Uncharacterized protein</fullName>
    </submittedName>
</protein>
<gene>
    <name evidence="1" type="ORF">CA984_10835</name>
</gene>
<reference evidence="1 2" key="1">
    <citation type="submission" date="2017-05" db="EMBL/GenBank/DDBJ databases">
        <title>Biotechnological potential of actinobacteria isolated from South African environments.</title>
        <authorList>
            <person name="Le Roes-Hill M."/>
            <person name="Prins A."/>
            <person name="Durrell K.A."/>
        </authorList>
    </citation>
    <scope>NUCLEOTIDE SEQUENCE [LARGE SCALE GENOMIC DNA]</scope>
    <source>
        <strain evidence="1">M26</strain>
    </source>
</reference>
<comment type="caution">
    <text evidence="1">The sequence shown here is derived from an EMBL/GenBank/DDBJ whole genome shotgun (WGS) entry which is preliminary data.</text>
</comment>
<organism evidence="1 2">
    <name type="scientific">Streptosporangium minutum</name>
    <dbReference type="NCBI Taxonomy" id="569862"/>
    <lineage>
        <taxon>Bacteria</taxon>
        <taxon>Bacillati</taxon>
        <taxon>Actinomycetota</taxon>
        <taxon>Actinomycetes</taxon>
        <taxon>Streptosporangiales</taxon>
        <taxon>Streptosporangiaceae</taxon>
        <taxon>Streptosporangium</taxon>
    </lineage>
</organism>
<name>A0A243RR45_9ACTN</name>
<proteinExistence type="predicted"/>
<keyword evidence="2" id="KW-1185">Reference proteome</keyword>
<accession>A0A243RR45</accession>
<dbReference type="AlphaFoldDB" id="A0A243RR45"/>
<dbReference type="Proteomes" id="UP000194761">
    <property type="component" value="Unassembled WGS sequence"/>
</dbReference>
<evidence type="ECO:0000313" key="1">
    <source>
        <dbReference type="EMBL" id="OUC97514.1"/>
    </source>
</evidence>
<evidence type="ECO:0000313" key="2">
    <source>
        <dbReference type="Proteomes" id="UP000194761"/>
    </source>
</evidence>
<sequence length="91" mass="10083">MKIVVQVKLMPEADQAPALSATLHAVNDAANWVSAVAFAHGVPREYELRKHTYAELTGPLHLPELRGRCPCRPECLPQHRRTRRGCVDCGA</sequence>